<reference evidence="1 2" key="1">
    <citation type="submission" date="2019-08" db="EMBL/GenBank/DDBJ databases">
        <title>Draft genome for granaticin producer strain Streptomyces parvus C05.</title>
        <authorList>
            <person name="Gonzalez-Pimentel J.L."/>
        </authorList>
    </citation>
    <scope>NUCLEOTIDE SEQUENCE [LARGE SCALE GENOMIC DNA]</scope>
    <source>
        <strain evidence="1 2">C05</strain>
    </source>
</reference>
<sequence>HQNHTTTSDTTPAPTQIATVKAHMANLRDLLKPV</sequence>
<feature type="non-terminal residue" evidence="1">
    <location>
        <position position="1"/>
    </location>
</feature>
<dbReference type="EMBL" id="VSZQ01000174">
    <property type="protein sequence ID" value="TYR53589.1"/>
    <property type="molecule type" value="Genomic_DNA"/>
</dbReference>
<accession>A0A5D4INI3</accession>
<protein>
    <submittedName>
        <fullName evidence="1">MarR family transcriptional regulator</fullName>
    </submittedName>
</protein>
<keyword evidence="2" id="KW-1185">Reference proteome</keyword>
<name>A0A5D4INI3_9ACTN</name>
<evidence type="ECO:0000313" key="1">
    <source>
        <dbReference type="EMBL" id="TYR53589.1"/>
    </source>
</evidence>
<gene>
    <name evidence="1" type="ORF">FY004_26880</name>
</gene>
<evidence type="ECO:0000313" key="2">
    <source>
        <dbReference type="Proteomes" id="UP000323242"/>
    </source>
</evidence>
<organism evidence="1 2">
    <name type="scientific">Streptomyces parvus</name>
    <dbReference type="NCBI Taxonomy" id="66428"/>
    <lineage>
        <taxon>Bacteria</taxon>
        <taxon>Bacillati</taxon>
        <taxon>Actinomycetota</taxon>
        <taxon>Actinomycetes</taxon>
        <taxon>Kitasatosporales</taxon>
        <taxon>Streptomycetaceae</taxon>
        <taxon>Streptomyces</taxon>
    </lineage>
</organism>
<comment type="caution">
    <text evidence="1">The sequence shown here is derived from an EMBL/GenBank/DDBJ whole genome shotgun (WGS) entry which is preliminary data.</text>
</comment>
<proteinExistence type="predicted"/>
<dbReference type="Proteomes" id="UP000323242">
    <property type="component" value="Unassembled WGS sequence"/>
</dbReference>
<dbReference type="AlphaFoldDB" id="A0A5D4INI3"/>